<feature type="region of interest" description="Disordered" evidence="4">
    <location>
        <begin position="28"/>
        <end position="47"/>
    </location>
</feature>
<organism evidence="5 6">
    <name type="scientific">Coemansia brasiliensis</name>
    <dbReference type="NCBI Taxonomy" id="2650707"/>
    <lineage>
        <taxon>Eukaryota</taxon>
        <taxon>Fungi</taxon>
        <taxon>Fungi incertae sedis</taxon>
        <taxon>Zoopagomycota</taxon>
        <taxon>Kickxellomycotina</taxon>
        <taxon>Kickxellomycetes</taxon>
        <taxon>Kickxellales</taxon>
        <taxon>Kickxellaceae</taxon>
        <taxon>Coemansia</taxon>
    </lineage>
</organism>
<dbReference type="GO" id="GO:0030307">
    <property type="term" value="P:positive regulation of cell growth"/>
    <property type="evidence" value="ECO:0007669"/>
    <property type="project" value="TreeGrafter"/>
</dbReference>
<reference evidence="5" key="1">
    <citation type="submission" date="2022-07" db="EMBL/GenBank/DDBJ databases">
        <title>Phylogenomic reconstructions and comparative analyses of Kickxellomycotina fungi.</title>
        <authorList>
            <person name="Reynolds N.K."/>
            <person name="Stajich J.E."/>
            <person name="Barry K."/>
            <person name="Grigoriev I.V."/>
            <person name="Crous P."/>
            <person name="Smith M.E."/>
        </authorList>
    </citation>
    <scope>NUCLEOTIDE SEQUENCE</scope>
    <source>
        <strain evidence="5">NRRL 1566</strain>
    </source>
</reference>
<dbReference type="InterPro" id="IPR015943">
    <property type="entry name" value="WD40/YVTN_repeat-like_dom_sf"/>
</dbReference>
<dbReference type="PROSITE" id="PS50082">
    <property type="entry name" value="WD_REPEATS_2"/>
    <property type="match status" value="1"/>
</dbReference>
<accession>A0A9W8I9J0</accession>
<dbReference type="GO" id="GO:0031929">
    <property type="term" value="P:TOR signaling"/>
    <property type="evidence" value="ECO:0007669"/>
    <property type="project" value="InterPro"/>
</dbReference>
<dbReference type="PROSITE" id="PS00678">
    <property type="entry name" value="WD_REPEATS_1"/>
    <property type="match status" value="1"/>
</dbReference>
<dbReference type="GO" id="GO:0009267">
    <property type="term" value="P:cellular response to starvation"/>
    <property type="evidence" value="ECO:0007669"/>
    <property type="project" value="TreeGrafter"/>
</dbReference>
<keyword evidence="1 3" id="KW-0853">WD repeat</keyword>
<keyword evidence="6" id="KW-1185">Reference proteome</keyword>
<dbReference type="GO" id="GO:0031931">
    <property type="term" value="C:TORC1 complex"/>
    <property type="evidence" value="ECO:0007669"/>
    <property type="project" value="InterPro"/>
</dbReference>
<evidence type="ECO:0000256" key="3">
    <source>
        <dbReference type="PROSITE-ProRule" id="PRU00221"/>
    </source>
</evidence>
<dbReference type="SMART" id="SM00320">
    <property type="entry name" value="WD40"/>
    <property type="match status" value="4"/>
</dbReference>
<dbReference type="OrthoDB" id="10262360at2759"/>
<dbReference type="AlphaFoldDB" id="A0A9W8I9J0"/>
<dbReference type="EMBL" id="JANBUW010001620">
    <property type="protein sequence ID" value="KAJ2842825.1"/>
    <property type="molecule type" value="Genomic_DNA"/>
</dbReference>
<feature type="compositionally biased region" description="Polar residues" evidence="4">
    <location>
        <begin position="36"/>
        <end position="47"/>
    </location>
</feature>
<comment type="caution">
    <text evidence="5">The sequence shown here is derived from an EMBL/GenBank/DDBJ whole genome shotgun (WGS) entry which is preliminary data.</text>
</comment>
<name>A0A9W8I9J0_9FUNG</name>
<feature type="repeat" description="WD" evidence="3">
    <location>
        <begin position="314"/>
        <end position="344"/>
    </location>
</feature>
<dbReference type="Proteomes" id="UP001139887">
    <property type="component" value="Unassembled WGS sequence"/>
</dbReference>
<dbReference type="GO" id="GO:0005737">
    <property type="term" value="C:cytoplasm"/>
    <property type="evidence" value="ECO:0007669"/>
    <property type="project" value="TreeGrafter"/>
</dbReference>
<dbReference type="InterPro" id="IPR019775">
    <property type="entry name" value="WD40_repeat_CS"/>
</dbReference>
<dbReference type="PANTHER" id="PTHR12848">
    <property type="entry name" value="REGULATORY-ASSOCIATED PROTEIN OF MTOR"/>
    <property type="match status" value="1"/>
</dbReference>
<dbReference type="InterPro" id="IPR036322">
    <property type="entry name" value="WD40_repeat_dom_sf"/>
</dbReference>
<proteinExistence type="predicted"/>
<dbReference type="Pfam" id="PF00400">
    <property type="entry name" value="WD40"/>
    <property type="match status" value="1"/>
</dbReference>
<protein>
    <submittedName>
        <fullName evidence="5">Target of rapamycin complex 1 subunit kog1</fullName>
    </submittedName>
</protein>
<feature type="non-terminal residue" evidence="5">
    <location>
        <position position="412"/>
    </location>
</feature>
<dbReference type="Gene3D" id="2.130.10.10">
    <property type="entry name" value="YVTN repeat-like/Quinoprotein amine dehydrogenase"/>
    <property type="match status" value="2"/>
</dbReference>
<sequence>MARPINGSVPAHHRYTMHFTQGSVPRQSLFAERTPRSPSAAGSVSVESLNVDKQQPDFQGWLSGMNDTERAEAMQKIGEIEHAWIEWGRGELRGHSTFLDWAGAHFTEFDISLFANVSGPLHDSKTLVESRERNRHVDRMETSSRVMSSQSSTMKWMDVRSVATTKDPATTAILHPLEPHAIVASSRGTVSVFDWEAQAQVGHYSIGARDMSSDAQTISSLHLINPLGQSKLLVGSQDGKVRIFASYAPDFVPAHSHLEQPPFPRPRMLTSFTAMPWASHGISAGHSFGRQVKSLSAGEPSLAMDPDGCEMVTAWNQRSGILFAGGNDKEVRIWDITAEMCIEEIAVASMGGVTCLSHDGIAGNIFAVGNVNGSVRVMDRRLSARTGVVANWREHSPSKVCNVSMLAGQAEV</sequence>
<keyword evidence="2" id="KW-0677">Repeat</keyword>
<gene>
    <name evidence="5" type="primary">KOG1_3</name>
    <name evidence="5" type="ORF">IWW36_005768</name>
</gene>
<evidence type="ECO:0000256" key="1">
    <source>
        <dbReference type="ARBA" id="ARBA00022574"/>
    </source>
</evidence>
<evidence type="ECO:0000313" key="5">
    <source>
        <dbReference type="EMBL" id="KAJ2842825.1"/>
    </source>
</evidence>
<dbReference type="InterPro" id="IPR004083">
    <property type="entry name" value="Raptor"/>
</dbReference>
<evidence type="ECO:0000313" key="6">
    <source>
        <dbReference type="Proteomes" id="UP001139887"/>
    </source>
</evidence>
<evidence type="ECO:0000256" key="4">
    <source>
        <dbReference type="SAM" id="MobiDB-lite"/>
    </source>
</evidence>
<dbReference type="InterPro" id="IPR001680">
    <property type="entry name" value="WD40_rpt"/>
</dbReference>
<dbReference type="GO" id="GO:0071230">
    <property type="term" value="P:cellular response to amino acid stimulus"/>
    <property type="evidence" value="ECO:0007669"/>
    <property type="project" value="TreeGrafter"/>
</dbReference>
<dbReference type="PANTHER" id="PTHR12848:SF16">
    <property type="entry name" value="REGULATORY-ASSOCIATED PROTEIN OF MTOR"/>
    <property type="match status" value="1"/>
</dbReference>
<dbReference type="SUPFAM" id="SSF50978">
    <property type="entry name" value="WD40 repeat-like"/>
    <property type="match status" value="1"/>
</dbReference>
<dbReference type="GO" id="GO:0030674">
    <property type="term" value="F:protein-macromolecule adaptor activity"/>
    <property type="evidence" value="ECO:0007669"/>
    <property type="project" value="TreeGrafter"/>
</dbReference>
<dbReference type="GO" id="GO:0010506">
    <property type="term" value="P:regulation of autophagy"/>
    <property type="evidence" value="ECO:0007669"/>
    <property type="project" value="TreeGrafter"/>
</dbReference>
<evidence type="ECO:0000256" key="2">
    <source>
        <dbReference type="ARBA" id="ARBA00022737"/>
    </source>
</evidence>